<evidence type="ECO:0000313" key="1">
    <source>
        <dbReference type="EMBL" id="GFA48110.1"/>
    </source>
</evidence>
<sequence length="108" mass="12537">TFRVILFSIHSDEWKSFQSQHQTALRISRRRYNLIPAESRFKTPCSIVKDKYMMKAQVHVSKPSAISDVQALPQKGTLSTRLPNNTIMSNKMLREIVSELSRSLSMRR</sequence>
<reference evidence="1" key="1">
    <citation type="journal article" date="2019" name="Sci. Rep.">
        <title>Draft genome of Tanacetum cinerariifolium, the natural source of mosquito coil.</title>
        <authorList>
            <person name="Yamashiro T."/>
            <person name="Shiraishi A."/>
            <person name="Satake H."/>
            <person name="Nakayama K."/>
        </authorList>
    </citation>
    <scope>NUCLEOTIDE SEQUENCE</scope>
</reference>
<name>A0A699JN88_TANCI</name>
<comment type="caution">
    <text evidence="1">The sequence shown here is derived from an EMBL/GenBank/DDBJ whole genome shotgun (WGS) entry which is preliminary data.</text>
</comment>
<protein>
    <submittedName>
        <fullName evidence="1">Uncharacterized protein</fullName>
    </submittedName>
</protein>
<accession>A0A699JN88</accession>
<dbReference type="EMBL" id="BKCJ010431553">
    <property type="protein sequence ID" value="GFA48110.1"/>
    <property type="molecule type" value="Genomic_DNA"/>
</dbReference>
<gene>
    <name evidence="1" type="ORF">Tci_620082</name>
</gene>
<dbReference type="AlphaFoldDB" id="A0A699JN88"/>
<organism evidence="1">
    <name type="scientific">Tanacetum cinerariifolium</name>
    <name type="common">Dalmatian daisy</name>
    <name type="synonym">Chrysanthemum cinerariifolium</name>
    <dbReference type="NCBI Taxonomy" id="118510"/>
    <lineage>
        <taxon>Eukaryota</taxon>
        <taxon>Viridiplantae</taxon>
        <taxon>Streptophyta</taxon>
        <taxon>Embryophyta</taxon>
        <taxon>Tracheophyta</taxon>
        <taxon>Spermatophyta</taxon>
        <taxon>Magnoliopsida</taxon>
        <taxon>eudicotyledons</taxon>
        <taxon>Gunneridae</taxon>
        <taxon>Pentapetalae</taxon>
        <taxon>asterids</taxon>
        <taxon>campanulids</taxon>
        <taxon>Asterales</taxon>
        <taxon>Asteraceae</taxon>
        <taxon>Asteroideae</taxon>
        <taxon>Anthemideae</taxon>
        <taxon>Anthemidinae</taxon>
        <taxon>Tanacetum</taxon>
    </lineage>
</organism>
<feature type="non-terminal residue" evidence="1">
    <location>
        <position position="1"/>
    </location>
</feature>
<proteinExistence type="predicted"/>